<comment type="similarity">
    <text evidence="7">Belongs to the major facilitator superfamily. Drug:H(+) antiporter-3 (DHA3) (TC 2.A.1.21) family.</text>
</comment>
<comment type="subcellular location">
    <subcellularLocation>
        <location evidence="1">Cell membrane</location>
        <topology evidence="1">Multi-pass membrane protein</topology>
    </subcellularLocation>
</comment>
<dbReference type="Proteomes" id="UP001597215">
    <property type="component" value="Unassembled WGS sequence"/>
</dbReference>
<keyword evidence="5 9" id="KW-1133">Transmembrane helix</keyword>
<keyword evidence="12" id="KW-1185">Reference proteome</keyword>
<name>A0ABW4M9G0_9SPHN</name>
<dbReference type="RefSeq" id="WP_381511262.1">
    <property type="nucleotide sequence ID" value="NZ_JBHUEL010000002.1"/>
</dbReference>
<keyword evidence="4 9" id="KW-0812">Transmembrane</keyword>
<keyword evidence="6 9" id="KW-0472">Membrane</keyword>
<comment type="caution">
    <text evidence="11">The sequence shown here is derived from an EMBL/GenBank/DDBJ whole genome shotgun (WGS) entry which is preliminary data.</text>
</comment>
<evidence type="ECO:0000313" key="11">
    <source>
        <dbReference type="EMBL" id="MFD1765572.1"/>
    </source>
</evidence>
<feature type="domain" description="Major facilitator superfamily (MFS) profile" evidence="10">
    <location>
        <begin position="1"/>
        <end position="203"/>
    </location>
</feature>
<sequence>MSSAPHPFAIPDYRRYWLARFMAVIATMSMVVVIAWQVYDIARTDYGMSPKQAAFQLGLLGLVQFIPLALLTPVAGWAADRFERRRVAIFANMVDAGASLTLGLLTYNDALNLPLLFLLAALHGVARVFVGPSMAAIAPNIVPPESLPRAIALGSIAWQSASVIGPAVGGLMYAQNAAGSYWMTVSLLVLSSIAISTVRPVYPPPMDEKKHPVRMMVEGMKYTWSERFLLGAITLDLFAVLLAGATALLPVYARDILHVGPDGLGQLRAAPAFGAAIVAIYLAFKPLKHNVGAKMLWAVVVFGIATIGFGYSHIIGEHLFGNAEIDWLDMGASMAVALSMLAILGAADMLSVYVRGSLVQLNTPDAMRGRVSSVSGLAISASNELGELQSGFAAALLGPVGAVVFGGAGAILITGIWAKLFPELKNARTFEPQFREAKEPRT</sequence>
<dbReference type="InterPro" id="IPR036259">
    <property type="entry name" value="MFS_trans_sf"/>
</dbReference>
<dbReference type="Pfam" id="PF07690">
    <property type="entry name" value="MFS_1"/>
    <property type="match status" value="1"/>
</dbReference>
<feature type="transmembrane region" description="Helical" evidence="9">
    <location>
        <begin position="392"/>
        <end position="418"/>
    </location>
</feature>
<gene>
    <name evidence="11" type="ORF">ACFSAG_01790</name>
</gene>
<dbReference type="Gene3D" id="1.20.1250.20">
    <property type="entry name" value="MFS general substrate transporter like domains"/>
    <property type="match status" value="1"/>
</dbReference>
<evidence type="ECO:0000256" key="5">
    <source>
        <dbReference type="ARBA" id="ARBA00022989"/>
    </source>
</evidence>
<feature type="transmembrane region" description="Helical" evidence="9">
    <location>
        <begin position="150"/>
        <end position="174"/>
    </location>
</feature>
<evidence type="ECO:0000256" key="9">
    <source>
        <dbReference type="SAM" id="Phobius"/>
    </source>
</evidence>
<evidence type="ECO:0000256" key="8">
    <source>
        <dbReference type="ARBA" id="ARBA00040914"/>
    </source>
</evidence>
<feature type="transmembrane region" description="Helical" evidence="9">
    <location>
        <begin position="54"/>
        <end position="75"/>
    </location>
</feature>
<feature type="transmembrane region" description="Helical" evidence="9">
    <location>
        <begin position="334"/>
        <end position="354"/>
    </location>
</feature>
<organism evidence="11 12">
    <name type="scientific">Sphingorhabdus buctiana</name>
    <dbReference type="NCBI Taxonomy" id="1508805"/>
    <lineage>
        <taxon>Bacteria</taxon>
        <taxon>Pseudomonadati</taxon>
        <taxon>Pseudomonadota</taxon>
        <taxon>Alphaproteobacteria</taxon>
        <taxon>Sphingomonadales</taxon>
        <taxon>Sphingomonadaceae</taxon>
        <taxon>Sphingorhabdus</taxon>
    </lineage>
</organism>
<dbReference type="PANTHER" id="PTHR23513">
    <property type="entry name" value="INTEGRAL MEMBRANE EFFLUX PROTEIN-RELATED"/>
    <property type="match status" value="1"/>
</dbReference>
<keyword evidence="2" id="KW-0813">Transport</keyword>
<dbReference type="PROSITE" id="PS50850">
    <property type="entry name" value="MFS"/>
    <property type="match status" value="1"/>
</dbReference>
<evidence type="ECO:0000256" key="2">
    <source>
        <dbReference type="ARBA" id="ARBA00022448"/>
    </source>
</evidence>
<dbReference type="InterPro" id="IPR011701">
    <property type="entry name" value="MFS"/>
</dbReference>
<feature type="transmembrane region" description="Helical" evidence="9">
    <location>
        <begin position="113"/>
        <end position="138"/>
    </location>
</feature>
<evidence type="ECO:0000256" key="6">
    <source>
        <dbReference type="ARBA" id="ARBA00023136"/>
    </source>
</evidence>
<feature type="transmembrane region" description="Helical" evidence="9">
    <location>
        <begin position="265"/>
        <end position="284"/>
    </location>
</feature>
<feature type="transmembrane region" description="Helical" evidence="9">
    <location>
        <begin position="296"/>
        <end position="314"/>
    </location>
</feature>
<accession>A0ABW4M9G0</accession>
<evidence type="ECO:0000256" key="3">
    <source>
        <dbReference type="ARBA" id="ARBA00022475"/>
    </source>
</evidence>
<proteinExistence type="inferred from homology"/>
<protein>
    <recommendedName>
        <fullName evidence="8">Multidrug efflux pump Tap</fullName>
    </recommendedName>
</protein>
<reference evidence="12" key="1">
    <citation type="journal article" date="2019" name="Int. J. Syst. Evol. Microbiol.">
        <title>The Global Catalogue of Microorganisms (GCM) 10K type strain sequencing project: providing services to taxonomists for standard genome sequencing and annotation.</title>
        <authorList>
            <consortium name="The Broad Institute Genomics Platform"/>
            <consortium name="The Broad Institute Genome Sequencing Center for Infectious Disease"/>
            <person name="Wu L."/>
            <person name="Ma J."/>
        </authorList>
    </citation>
    <scope>NUCLEOTIDE SEQUENCE [LARGE SCALE GENOMIC DNA]</scope>
    <source>
        <strain evidence="12">CGMCC 1.12449</strain>
    </source>
</reference>
<dbReference type="SUPFAM" id="SSF103473">
    <property type="entry name" value="MFS general substrate transporter"/>
    <property type="match status" value="1"/>
</dbReference>
<dbReference type="InterPro" id="IPR020846">
    <property type="entry name" value="MFS_dom"/>
</dbReference>
<evidence type="ECO:0000313" key="12">
    <source>
        <dbReference type="Proteomes" id="UP001597215"/>
    </source>
</evidence>
<keyword evidence="3" id="KW-1003">Cell membrane</keyword>
<evidence type="ECO:0000256" key="7">
    <source>
        <dbReference type="ARBA" id="ARBA00038075"/>
    </source>
</evidence>
<feature type="transmembrane region" description="Helical" evidence="9">
    <location>
        <begin position="228"/>
        <end position="253"/>
    </location>
</feature>
<dbReference type="EMBL" id="JBHUEL010000002">
    <property type="protein sequence ID" value="MFD1765572.1"/>
    <property type="molecule type" value="Genomic_DNA"/>
</dbReference>
<evidence type="ECO:0000256" key="1">
    <source>
        <dbReference type="ARBA" id="ARBA00004651"/>
    </source>
</evidence>
<evidence type="ECO:0000259" key="10">
    <source>
        <dbReference type="PROSITE" id="PS50850"/>
    </source>
</evidence>
<dbReference type="PANTHER" id="PTHR23513:SF9">
    <property type="entry name" value="ENTEROBACTIN EXPORTER ENTS"/>
    <property type="match status" value="1"/>
</dbReference>
<evidence type="ECO:0000256" key="4">
    <source>
        <dbReference type="ARBA" id="ARBA00022692"/>
    </source>
</evidence>
<feature type="transmembrane region" description="Helical" evidence="9">
    <location>
        <begin position="21"/>
        <end position="39"/>
    </location>
</feature>
<dbReference type="CDD" id="cd06173">
    <property type="entry name" value="MFS_MefA_like"/>
    <property type="match status" value="1"/>
</dbReference>